<dbReference type="FunFam" id="2.40.50.140:FF:000045">
    <property type="entry name" value="Phenylalanine--tRNA ligase beta subunit"/>
    <property type="match status" value="1"/>
</dbReference>
<keyword evidence="1 3" id="KW-0820">tRNA-binding</keyword>
<accession>A0A1R4JCK5</accession>
<dbReference type="GO" id="GO:0000049">
    <property type="term" value="F:tRNA binding"/>
    <property type="evidence" value="ECO:0007669"/>
    <property type="project" value="UniProtKB-UniRule"/>
</dbReference>
<evidence type="ECO:0000313" key="5">
    <source>
        <dbReference type="EMBL" id="SJN29758.1"/>
    </source>
</evidence>
<dbReference type="SUPFAM" id="SSF50249">
    <property type="entry name" value="Nucleic acid-binding proteins"/>
    <property type="match status" value="1"/>
</dbReference>
<dbReference type="Pfam" id="PF01588">
    <property type="entry name" value="tRNA_bind"/>
    <property type="match status" value="1"/>
</dbReference>
<dbReference type="InterPro" id="IPR012340">
    <property type="entry name" value="NA-bd_OB-fold"/>
</dbReference>
<keyword evidence="5" id="KW-0436">Ligase</keyword>
<reference evidence="5 6" key="1">
    <citation type="submission" date="2017-02" db="EMBL/GenBank/DDBJ databases">
        <authorList>
            <person name="Peterson S.W."/>
        </authorList>
    </citation>
    <scope>NUCLEOTIDE SEQUENCE [LARGE SCALE GENOMIC DNA]</scope>
    <source>
        <strain evidence="5 6">42ea</strain>
    </source>
</reference>
<dbReference type="AlphaFoldDB" id="A0A1R4JCK5"/>
<dbReference type="RefSeq" id="WP_087057893.1">
    <property type="nucleotide sequence ID" value="NZ_FUKW01000074.1"/>
</dbReference>
<dbReference type="EMBL" id="FUKW01000074">
    <property type="protein sequence ID" value="SJN29758.1"/>
    <property type="molecule type" value="Genomic_DNA"/>
</dbReference>
<proteinExistence type="predicted"/>
<keyword evidence="2 3" id="KW-0694">RNA-binding</keyword>
<dbReference type="InterPro" id="IPR037154">
    <property type="entry name" value="YtpR-like_sf"/>
</dbReference>
<dbReference type="Pfam" id="PF14794">
    <property type="entry name" value="DUF4479"/>
    <property type="match status" value="1"/>
</dbReference>
<feature type="domain" description="TRNA-binding" evidence="4">
    <location>
        <begin position="91"/>
        <end position="200"/>
    </location>
</feature>
<organism evidence="5 6">
    <name type="scientific">Marinilactibacillus psychrotolerans 42ea</name>
    <dbReference type="NCBI Taxonomy" id="1255609"/>
    <lineage>
        <taxon>Bacteria</taxon>
        <taxon>Bacillati</taxon>
        <taxon>Bacillota</taxon>
        <taxon>Bacilli</taxon>
        <taxon>Lactobacillales</taxon>
        <taxon>Carnobacteriaceae</taxon>
        <taxon>Marinilactibacillus</taxon>
    </lineage>
</organism>
<dbReference type="InterPro" id="IPR027855">
    <property type="entry name" value="DUF4479"/>
</dbReference>
<dbReference type="CDD" id="cd02796">
    <property type="entry name" value="tRNA_bind_bactPheRS"/>
    <property type="match status" value="1"/>
</dbReference>
<evidence type="ECO:0000313" key="6">
    <source>
        <dbReference type="Proteomes" id="UP000195611"/>
    </source>
</evidence>
<evidence type="ECO:0000256" key="2">
    <source>
        <dbReference type="ARBA" id="ARBA00022884"/>
    </source>
</evidence>
<dbReference type="NCBIfam" id="NF045760">
    <property type="entry name" value="YtpR"/>
    <property type="match status" value="1"/>
</dbReference>
<evidence type="ECO:0000256" key="3">
    <source>
        <dbReference type="PROSITE-ProRule" id="PRU00209"/>
    </source>
</evidence>
<sequence>MLISSYNNKGLKDVLIIQLRECTIENQMIERKGNMTKIYEKESGETVGYNLFNASEILDLFGNGPVTLTEEQVKILNEYIKLNNWTETLKADNSPKFVVGHVIECKPLEGSDHLNITKIEIDNDEVVQIVCGAENIKAGQKVVVAKPGSIMPDGLVIWPGELRGVKSNGMVCSAKELGLEQKSKGILVLEGSEETGRIFSI</sequence>
<protein>
    <submittedName>
        <fullName evidence="5">Phenylalanyl-tRNA synthetase domain protein (Bsu YtpR)</fullName>
    </submittedName>
</protein>
<evidence type="ECO:0000259" key="4">
    <source>
        <dbReference type="PROSITE" id="PS50886"/>
    </source>
</evidence>
<dbReference type="Proteomes" id="UP000195611">
    <property type="component" value="Unassembled WGS sequence"/>
</dbReference>
<gene>
    <name evidence="5" type="ORF">FM115_04860</name>
</gene>
<dbReference type="Gene3D" id="3.30.1940.10">
    <property type="entry name" value="YtpR-like"/>
    <property type="match status" value="1"/>
</dbReference>
<dbReference type="Gene3D" id="2.40.50.140">
    <property type="entry name" value="Nucleic acid-binding proteins"/>
    <property type="match status" value="1"/>
</dbReference>
<name>A0A1R4JCK5_9LACT</name>
<keyword evidence="5" id="KW-0030">Aminoacyl-tRNA synthetase</keyword>
<dbReference type="InterPro" id="IPR033714">
    <property type="entry name" value="tRNA_bind_bactPheRS"/>
</dbReference>
<dbReference type="InterPro" id="IPR002547">
    <property type="entry name" value="tRNA-bd_dom"/>
</dbReference>
<dbReference type="GO" id="GO:0004812">
    <property type="term" value="F:aminoacyl-tRNA ligase activity"/>
    <property type="evidence" value="ECO:0007669"/>
    <property type="project" value="UniProtKB-KW"/>
</dbReference>
<evidence type="ECO:0000256" key="1">
    <source>
        <dbReference type="ARBA" id="ARBA00022555"/>
    </source>
</evidence>
<dbReference type="PROSITE" id="PS50886">
    <property type="entry name" value="TRBD"/>
    <property type="match status" value="1"/>
</dbReference>